<dbReference type="AlphaFoldDB" id="A0A8X6SPX8"/>
<keyword evidence="3" id="KW-1185">Reference proteome</keyword>
<protein>
    <submittedName>
        <fullName evidence="2">Uncharacterized protein</fullName>
    </submittedName>
</protein>
<proteinExistence type="predicted"/>
<evidence type="ECO:0000256" key="1">
    <source>
        <dbReference type="SAM" id="MobiDB-lite"/>
    </source>
</evidence>
<gene>
    <name evidence="2" type="ORF">TNCV_1572741</name>
</gene>
<reference evidence="2" key="1">
    <citation type="submission" date="2020-08" db="EMBL/GenBank/DDBJ databases">
        <title>Multicomponent nature underlies the extraordinary mechanical properties of spider dragline silk.</title>
        <authorList>
            <person name="Kono N."/>
            <person name="Nakamura H."/>
            <person name="Mori M."/>
            <person name="Yoshida Y."/>
            <person name="Ohtoshi R."/>
            <person name="Malay A.D."/>
            <person name="Moran D.A.P."/>
            <person name="Tomita M."/>
            <person name="Numata K."/>
            <person name="Arakawa K."/>
        </authorList>
    </citation>
    <scope>NUCLEOTIDE SEQUENCE</scope>
</reference>
<comment type="caution">
    <text evidence="2">The sequence shown here is derived from an EMBL/GenBank/DDBJ whole genome shotgun (WGS) entry which is preliminary data.</text>
</comment>
<dbReference type="Proteomes" id="UP000887159">
    <property type="component" value="Unassembled WGS sequence"/>
</dbReference>
<dbReference type="EMBL" id="BMAU01021334">
    <property type="protein sequence ID" value="GFY15463.1"/>
    <property type="molecule type" value="Genomic_DNA"/>
</dbReference>
<evidence type="ECO:0000313" key="2">
    <source>
        <dbReference type="EMBL" id="GFY15463.1"/>
    </source>
</evidence>
<name>A0A8X6SPX8_TRICX</name>
<evidence type="ECO:0000313" key="3">
    <source>
        <dbReference type="Proteomes" id="UP000887159"/>
    </source>
</evidence>
<feature type="compositionally biased region" description="Basic and acidic residues" evidence="1">
    <location>
        <begin position="49"/>
        <end position="80"/>
    </location>
</feature>
<feature type="region of interest" description="Disordered" evidence="1">
    <location>
        <begin position="48"/>
        <end position="80"/>
    </location>
</feature>
<sequence length="132" mass="15168">MIGNQDISVASSVEPCLDFSCDLSIAEKRIDLKVLGHHVANGVEFYPRSQEETKERIENMQRSQEETKNELKDRMKKGQEELRNTLENKIDSVEEKIALKVQEKIAVIEEKKVEHVEEKIEEVAGNFNLVSQ</sequence>
<organism evidence="2 3">
    <name type="scientific">Trichonephila clavipes</name>
    <name type="common">Golden silk orbweaver</name>
    <name type="synonym">Nephila clavipes</name>
    <dbReference type="NCBI Taxonomy" id="2585209"/>
    <lineage>
        <taxon>Eukaryota</taxon>
        <taxon>Metazoa</taxon>
        <taxon>Ecdysozoa</taxon>
        <taxon>Arthropoda</taxon>
        <taxon>Chelicerata</taxon>
        <taxon>Arachnida</taxon>
        <taxon>Araneae</taxon>
        <taxon>Araneomorphae</taxon>
        <taxon>Entelegynae</taxon>
        <taxon>Araneoidea</taxon>
        <taxon>Nephilidae</taxon>
        <taxon>Trichonephila</taxon>
    </lineage>
</organism>
<accession>A0A8X6SPX8</accession>